<keyword evidence="1" id="KW-0472">Membrane</keyword>
<organism evidence="3 4">
    <name type="scientific">Angiostrongylus cantonensis</name>
    <name type="common">Rat lungworm</name>
    <dbReference type="NCBI Taxonomy" id="6313"/>
    <lineage>
        <taxon>Eukaryota</taxon>
        <taxon>Metazoa</taxon>
        <taxon>Ecdysozoa</taxon>
        <taxon>Nematoda</taxon>
        <taxon>Chromadorea</taxon>
        <taxon>Rhabditida</taxon>
        <taxon>Rhabditina</taxon>
        <taxon>Rhabditomorpha</taxon>
        <taxon>Strongyloidea</taxon>
        <taxon>Metastrongylidae</taxon>
        <taxon>Angiostrongylus</taxon>
    </lineage>
</organism>
<evidence type="ECO:0000259" key="2">
    <source>
        <dbReference type="PROSITE" id="PS50853"/>
    </source>
</evidence>
<name>A0A0K0DEV3_ANGCA</name>
<feature type="domain" description="Fibronectin type-III" evidence="2">
    <location>
        <begin position="297"/>
        <end position="392"/>
    </location>
</feature>
<keyword evidence="1" id="KW-0812">Transmembrane</keyword>
<protein>
    <submittedName>
        <fullName evidence="4">Fibronectin type-III domain-containing protein</fullName>
    </submittedName>
</protein>
<evidence type="ECO:0000313" key="4">
    <source>
        <dbReference type="WBParaSite" id="ACAC_0000943101-mRNA-1"/>
    </source>
</evidence>
<evidence type="ECO:0000256" key="1">
    <source>
        <dbReference type="SAM" id="Phobius"/>
    </source>
</evidence>
<reference evidence="4" key="2">
    <citation type="submission" date="2017-02" db="UniProtKB">
        <authorList>
            <consortium name="WormBaseParasite"/>
        </authorList>
    </citation>
    <scope>IDENTIFICATION</scope>
</reference>
<dbReference type="PROSITE" id="PS50853">
    <property type="entry name" value="FN3"/>
    <property type="match status" value="1"/>
</dbReference>
<dbReference type="Proteomes" id="UP000035642">
    <property type="component" value="Unassembled WGS sequence"/>
</dbReference>
<feature type="transmembrane region" description="Helical" evidence="1">
    <location>
        <begin position="400"/>
        <end position="417"/>
    </location>
</feature>
<dbReference type="WBParaSite" id="ACAC_0000943101-mRNA-1">
    <property type="protein sequence ID" value="ACAC_0000943101-mRNA-1"/>
    <property type="gene ID" value="ACAC_0000943101"/>
</dbReference>
<accession>A0A0K0DEV3</accession>
<dbReference type="InterPro" id="IPR003961">
    <property type="entry name" value="FN3_dom"/>
</dbReference>
<reference evidence="3" key="1">
    <citation type="submission" date="2012-09" db="EMBL/GenBank/DDBJ databases">
        <authorList>
            <person name="Martin A.A."/>
        </authorList>
    </citation>
    <scope>NUCLEOTIDE SEQUENCE</scope>
</reference>
<dbReference type="SUPFAM" id="SSF49265">
    <property type="entry name" value="Fibronectin type III"/>
    <property type="match status" value="1"/>
</dbReference>
<sequence>MRHLYIFVTLLQTVMTFTVLPYIQIDYAHYFRLAQCLAKCMQKYGVPSTHHLLDGSIEEFLDVRNKDAEACDSGCHQHRRVHRKGQLGLTMNSITDGQRFWAESSAKSGLVGSTVISSVELICQNPSPDEEFGVSAEGFVSVSLLRPSGAIRFIVQWKQRTQVMGFYDESQWITSQWTHSRSTISIHGHDTMLTVKNGYNSDRGVTAQIEWPRTALDSCYYKLQLSNSSFQVTMDITADSSKSILLPHLEFDTLYSVTVAAISADKTKVSNPTTTNFKSLPCKDIHGRGSLQCLPEAVSDLTIVLRSNGTGLISWKPSADPQNILFYQVVYYALSYNDGCQIQKETLNVKSTETSAEVTFPGRECEYVIQLINYDLIGRDASAEVRVLIEPSLLIRFNEILPACVVFLSLSCALICFRCRKKCPHRVSEKQRKFAGYA</sequence>
<proteinExistence type="predicted"/>
<dbReference type="CDD" id="cd00063">
    <property type="entry name" value="FN3"/>
    <property type="match status" value="1"/>
</dbReference>
<evidence type="ECO:0000313" key="3">
    <source>
        <dbReference type="Proteomes" id="UP000035642"/>
    </source>
</evidence>
<keyword evidence="1" id="KW-1133">Transmembrane helix</keyword>
<dbReference type="InterPro" id="IPR036116">
    <property type="entry name" value="FN3_sf"/>
</dbReference>
<dbReference type="AlphaFoldDB" id="A0A0K0DEV3"/>
<dbReference type="STRING" id="6313.A0A0K0DEV3"/>
<keyword evidence="3" id="KW-1185">Reference proteome</keyword>